<protein>
    <submittedName>
        <fullName evidence="2">Uncharacterized protein</fullName>
    </submittedName>
</protein>
<dbReference type="AlphaFoldDB" id="A0A9W7B4N6"/>
<proteinExistence type="predicted"/>
<keyword evidence="1" id="KW-0472">Membrane</keyword>
<organism evidence="2 3">
    <name type="scientific">Triparma strigata</name>
    <dbReference type="NCBI Taxonomy" id="1606541"/>
    <lineage>
        <taxon>Eukaryota</taxon>
        <taxon>Sar</taxon>
        <taxon>Stramenopiles</taxon>
        <taxon>Ochrophyta</taxon>
        <taxon>Bolidophyceae</taxon>
        <taxon>Parmales</taxon>
        <taxon>Triparmaceae</taxon>
        <taxon>Triparma</taxon>
    </lineage>
</organism>
<evidence type="ECO:0000256" key="1">
    <source>
        <dbReference type="SAM" id="Phobius"/>
    </source>
</evidence>
<gene>
    <name evidence="2" type="ORF">TrST_g13120</name>
</gene>
<feature type="transmembrane region" description="Helical" evidence="1">
    <location>
        <begin position="250"/>
        <end position="276"/>
    </location>
</feature>
<accession>A0A9W7B4N6</accession>
<evidence type="ECO:0000313" key="3">
    <source>
        <dbReference type="Proteomes" id="UP001165085"/>
    </source>
</evidence>
<dbReference type="Proteomes" id="UP001165085">
    <property type="component" value="Unassembled WGS sequence"/>
</dbReference>
<dbReference type="EMBL" id="BRXY01000287">
    <property type="protein sequence ID" value="GMH83951.1"/>
    <property type="molecule type" value="Genomic_DNA"/>
</dbReference>
<name>A0A9W7B4N6_9STRA</name>
<keyword evidence="3" id="KW-1185">Reference proteome</keyword>
<reference evidence="3" key="1">
    <citation type="journal article" date="2023" name="Commun. Biol.">
        <title>Genome analysis of Parmales, the sister group of diatoms, reveals the evolutionary specialization of diatoms from phago-mixotrophs to photoautotrophs.</title>
        <authorList>
            <person name="Ban H."/>
            <person name="Sato S."/>
            <person name="Yoshikawa S."/>
            <person name="Yamada K."/>
            <person name="Nakamura Y."/>
            <person name="Ichinomiya M."/>
            <person name="Sato N."/>
            <person name="Blanc-Mathieu R."/>
            <person name="Endo H."/>
            <person name="Kuwata A."/>
            <person name="Ogata H."/>
        </authorList>
    </citation>
    <scope>NUCLEOTIDE SEQUENCE [LARGE SCALE GENOMIC DNA]</scope>
    <source>
        <strain evidence="3">NIES 3701</strain>
    </source>
</reference>
<sequence length="357" mass="36486">MEKAAAVQMSVVVPAGVAPGGMFQLQTPDGQMMVVTCPPGAGPGQQIQIQVAVDSPPTVTSVAPALQLHPPPASVGMDIAPPQQAAAGGVPAGGGSLAALDAALDGAQVARLEFTAVGRNEREDSGAWSVALRLGAHSHAHAHAGAAQPLHPLLLLSGTPPAFVLTIESNKLSVGQYCAALWPAPASGSEPLVYFERASTDSNVQVMWGGLSWGWVQERGNITSDTVAKHGVVGGAQSLTLHTPANQAATWWWCCAFCCFFPTFGIAACIGSKLAAATPMKKELRAASEAGEKRGALPRTSATGYKLNFMNNSGLKANESSLALTLDGLSADQRRGALVAALAHVASFAAMATQTPG</sequence>
<comment type="caution">
    <text evidence="2">The sequence shown here is derived from an EMBL/GenBank/DDBJ whole genome shotgun (WGS) entry which is preliminary data.</text>
</comment>
<evidence type="ECO:0000313" key="2">
    <source>
        <dbReference type="EMBL" id="GMH83951.1"/>
    </source>
</evidence>
<keyword evidence="1" id="KW-0812">Transmembrane</keyword>
<keyword evidence="1" id="KW-1133">Transmembrane helix</keyword>